<evidence type="ECO:0000313" key="4">
    <source>
        <dbReference type="Proteomes" id="UP001144280"/>
    </source>
</evidence>
<dbReference type="RefSeq" id="WP_281893590.1">
    <property type="nucleotide sequence ID" value="NZ_BSDI01000007.1"/>
</dbReference>
<feature type="chain" id="PRO_5047087237" description="CBM2 domain-containing protein" evidence="1">
    <location>
        <begin position="22"/>
        <end position="128"/>
    </location>
</feature>
<feature type="signal peptide" evidence="1">
    <location>
        <begin position="1"/>
        <end position="21"/>
    </location>
</feature>
<feature type="domain" description="CBM2" evidence="2">
    <location>
        <begin position="16"/>
        <end position="128"/>
    </location>
</feature>
<reference evidence="3" key="1">
    <citation type="submission" date="2022-12" db="EMBL/GenBank/DDBJ databases">
        <title>New Phytohabitans aurantiacus sp. RD004123 nov., an actinomycete isolated from soil.</title>
        <authorList>
            <person name="Triningsih D.W."/>
            <person name="Harunari E."/>
            <person name="Igarashi Y."/>
        </authorList>
    </citation>
    <scope>NUCLEOTIDE SEQUENCE</scope>
    <source>
        <strain evidence="3">RD004123</strain>
    </source>
</reference>
<evidence type="ECO:0000259" key="2">
    <source>
        <dbReference type="PROSITE" id="PS51173"/>
    </source>
</evidence>
<comment type="caution">
    <text evidence="3">The sequence shown here is derived from an EMBL/GenBank/DDBJ whole genome shotgun (WGS) entry which is preliminary data.</text>
</comment>
<sequence length="128" mass="13378">MLVATLAAAGLVAIPASPALAKCPDCHCLWKLQSIWAGGYQAEVTVTNLKPPAYEKWLVTWTFQEPTVVVAHWNAVITTSGTAATAVNASHNGSISAGASVTFGFVARAAKTPSPPLFQVDHVTCPHP</sequence>
<organism evidence="3 4">
    <name type="scientific">Phytohabitans aurantiacus</name>
    <dbReference type="NCBI Taxonomy" id="3016789"/>
    <lineage>
        <taxon>Bacteria</taxon>
        <taxon>Bacillati</taxon>
        <taxon>Actinomycetota</taxon>
        <taxon>Actinomycetes</taxon>
        <taxon>Micromonosporales</taxon>
        <taxon>Micromonosporaceae</taxon>
    </lineage>
</organism>
<dbReference type="InterPro" id="IPR012291">
    <property type="entry name" value="CBM2_carb-bd_dom_sf"/>
</dbReference>
<dbReference type="Pfam" id="PF00553">
    <property type="entry name" value="CBM_2"/>
    <property type="match status" value="1"/>
</dbReference>
<gene>
    <name evidence="3" type="ORF">Pa4123_16660</name>
</gene>
<dbReference type="InterPro" id="IPR001919">
    <property type="entry name" value="CBD2"/>
</dbReference>
<dbReference type="SUPFAM" id="SSF49384">
    <property type="entry name" value="Carbohydrate-binding domain"/>
    <property type="match status" value="1"/>
</dbReference>
<keyword evidence="1" id="KW-0732">Signal</keyword>
<keyword evidence="4" id="KW-1185">Reference proteome</keyword>
<protein>
    <recommendedName>
        <fullName evidence="2">CBM2 domain-containing protein</fullName>
    </recommendedName>
</protein>
<dbReference type="Gene3D" id="2.60.40.290">
    <property type="match status" value="1"/>
</dbReference>
<dbReference type="Proteomes" id="UP001144280">
    <property type="component" value="Unassembled WGS sequence"/>
</dbReference>
<evidence type="ECO:0000313" key="3">
    <source>
        <dbReference type="EMBL" id="GLH96392.1"/>
    </source>
</evidence>
<dbReference type="InterPro" id="IPR008965">
    <property type="entry name" value="CBM2/CBM3_carb-bd_dom_sf"/>
</dbReference>
<dbReference type="PROSITE" id="PS51173">
    <property type="entry name" value="CBM2"/>
    <property type="match status" value="1"/>
</dbReference>
<evidence type="ECO:0000256" key="1">
    <source>
        <dbReference type="SAM" id="SignalP"/>
    </source>
</evidence>
<dbReference type="EMBL" id="BSDI01000007">
    <property type="protein sequence ID" value="GLH96392.1"/>
    <property type="molecule type" value="Genomic_DNA"/>
</dbReference>
<accession>A0ABQ5QQ76</accession>
<name>A0ABQ5QQ76_9ACTN</name>
<dbReference type="SMART" id="SM00637">
    <property type="entry name" value="CBD_II"/>
    <property type="match status" value="1"/>
</dbReference>
<proteinExistence type="predicted"/>